<proteinExistence type="predicted"/>
<dbReference type="SUPFAM" id="SSF51206">
    <property type="entry name" value="cAMP-binding domain-like"/>
    <property type="match status" value="1"/>
</dbReference>
<dbReference type="AlphaFoldDB" id="A0A853CFM8"/>
<dbReference type="InterPro" id="IPR000595">
    <property type="entry name" value="cNMP-bd_dom"/>
</dbReference>
<sequence length="139" mass="14983">MADSADTADLLSHVDLFTGLSGRQLKRLADRSKEVRHDAGHEVTTEGALGLGFHLILDGEATVSQGGTTLRTLGPGDYFGEISMIDGRRRSATVTAETPLRAAYVSHATFEELLDQDPGFARGLLKVLCARLREAESRT</sequence>
<dbReference type="GO" id="GO:0004862">
    <property type="term" value="F:cAMP-dependent protein kinase inhibitor activity"/>
    <property type="evidence" value="ECO:0007669"/>
    <property type="project" value="TreeGrafter"/>
</dbReference>
<dbReference type="RefSeq" id="WP_179715978.1">
    <property type="nucleotide sequence ID" value="NZ_JACBZT010000001.1"/>
</dbReference>
<dbReference type="InterPro" id="IPR014710">
    <property type="entry name" value="RmlC-like_jellyroll"/>
</dbReference>
<dbReference type="CDD" id="cd00038">
    <property type="entry name" value="CAP_ED"/>
    <property type="match status" value="1"/>
</dbReference>
<dbReference type="Pfam" id="PF00027">
    <property type="entry name" value="cNMP_binding"/>
    <property type="match status" value="1"/>
</dbReference>
<dbReference type="GO" id="GO:0030552">
    <property type="term" value="F:cAMP binding"/>
    <property type="evidence" value="ECO:0007669"/>
    <property type="project" value="TreeGrafter"/>
</dbReference>
<reference evidence="2 3" key="1">
    <citation type="submission" date="2020-07" db="EMBL/GenBank/DDBJ databases">
        <title>Sequencing the genomes of 1000 actinobacteria strains.</title>
        <authorList>
            <person name="Klenk H.-P."/>
        </authorList>
    </citation>
    <scope>NUCLEOTIDE SEQUENCE [LARGE SCALE GENOMIC DNA]</scope>
    <source>
        <strain evidence="2 3">DSM 104001</strain>
    </source>
</reference>
<feature type="domain" description="Cyclic nucleotide-binding" evidence="1">
    <location>
        <begin position="16"/>
        <end position="114"/>
    </location>
</feature>
<gene>
    <name evidence="2" type="ORF">GGQ55_001650</name>
</gene>
<dbReference type="GO" id="GO:0005952">
    <property type="term" value="C:cAMP-dependent protein kinase complex"/>
    <property type="evidence" value="ECO:0007669"/>
    <property type="project" value="InterPro"/>
</dbReference>
<protein>
    <submittedName>
        <fullName evidence="2">CRP-like cAMP-binding protein</fullName>
    </submittedName>
</protein>
<dbReference type="PROSITE" id="PS50042">
    <property type="entry name" value="CNMP_BINDING_3"/>
    <property type="match status" value="1"/>
</dbReference>
<dbReference type="SMART" id="SM00100">
    <property type="entry name" value="cNMP"/>
    <property type="match status" value="1"/>
</dbReference>
<dbReference type="PANTHER" id="PTHR11635">
    <property type="entry name" value="CAMP-DEPENDENT PROTEIN KINASE REGULATORY CHAIN"/>
    <property type="match status" value="1"/>
</dbReference>
<keyword evidence="3" id="KW-1185">Reference proteome</keyword>
<comment type="caution">
    <text evidence="2">The sequence shown here is derived from an EMBL/GenBank/DDBJ whole genome shotgun (WGS) entry which is preliminary data.</text>
</comment>
<dbReference type="GO" id="GO:0034236">
    <property type="term" value="F:protein kinase A catalytic subunit binding"/>
    <property type="evidence" value="ECO:0007669"/>
    <property type="project" value="TreeGrafter"/>
</dbReference>
<dbReference type="EMBL" id="JACBZT010000001">
    <property type="protein sequence ID" value="NYJ05372.1"/>
    <property type="molecule type" value="Genomic_DNA"/>
</dbReference>
<evidence type="ECO:0000313" key="3">
    <source>
        <dbReference type="Proteomes" id="UP000541969"/>
    </source>
</evidence>
<dbReference type="Gene3D" id="2.60.120.10">
    <property type="entry name" value="Jelly Rolls"/>
    <property type="match status" value="1"/>
</dbReference>
<dbReference type="GO" id="GO:0005829">
    <property type="term" value="C:cytosol"/>
    <property type="evidence" value="ECO:0007669"/>
    <property type="project" value="TreeGrafter"/>
</dbReference>
<accession>A0A853CFM8</accession>
<dbReference type="InterPro" id="IPR018488">
    <property type="entry name" value="cNMP-bd_CS"/>
</dbReference>
<dbReference type="InterPro" id="IPR018490">
    <property type="entry name" value="cNMP-bd_dom_sf"/>
</dbReference>
<evidence type="ECO:0000313" key="2">
    <source>
        <dbReference type="EMBL" id="NYJ05372.1"/>
    </source>
</evidence>
<organism evidence="2 3">
    <name type="scientific">Petropleomorpha daqingensis</name>
    <dbReference type="NCBI Taxonomy" id="2026353"/>
    <lineage>
        <taxon>Bacteria</taxon>
        <taxon>Bacillati</taxon>
        <taxon>Actinomycetota</taxon>
        <taxon>Actinomycetes</taxon>
        <taxon>Geodermatophilales</taxon>
        <taxon>Geodermatophilaceae</taxon>
        <taxon>Petropleomorpha</taxon>
    </lineage>
</organism>
<evidence type="ECO:0000259" key="1">
    <source>
        <dbReference type="PROSITE" id="PS50042"/>
    </source>
</evidence>
<dbReference type="InterPro" id="IPR050503">
    <property type="entry name" value="cAMP-dep_PK_reg_su-like"/>
</dbReference>
<dbReference type="Proteomes" id="UP000541969">
    <property type="component" value="Unassembled WGS sequence"/>
</dbReference>
<dbReference type="PANTHER" id="PTHR11635:SF152">
    <property type="entry name" value="CAMP-DEPENDENT PROTEIN KINASE TYPE I REGULATORY SUBUNIT-RELATED"/>
    <property type="match status" value="1"/>
</dbReference>
<dbReference type="PROSITE" id="PS00889">
    <property type="entry name" value="CNMP_BINDING_2"/>
    <property type="match status" value="1"/>
</dbReference>
<name>A0A853CFM8_9ACTN</name>